<proteinExistence type="predicted"/>
<dbReference type="Pfam" id="PF03793">
    <property type="entry name" value="PASTA"/>
    <property type="match status" value="3"/>
</dbReference>
<keyword evidence="2 14" id="KW-0723">Serine/threonine-protein kinase</keyword>
<feature type="region of interest" description="Disordered" evidence="10">
    <location>
        <begin position="644"/>
        <end position="667"/>
    </location>
</feature>
<evidence type="ECO:0000259" key="12">
    <source>
        <dbReference type="PROSITE" id="PS50011"/>
    </source>
</evidence>
<gene>
    <name evidence="14" type="ORF">C1I91_17305</name>
</gene>
<keyword evidence="6 9" id="KW-0067">ATP-binding</keyword>
<evidence type="ECO:0000256" key="7">
    <source>
        <dbReference type="ARBA" id="ARBA00047899"/>
    </source>
</evidence>
<dbReference type="InterPro" id="IPR000719">
    <property type="entry name" value="Prot_kinase_dom"/>
</dbReference>
<sequence>MVGKVLGERYEILEKIGEGGMSYVYKAKCHKLKRYVAVKVLKDSFTNNEEIVEKFKREATAIANLINPNIVNILDVGTQDNIHYIVMEYVKGKNLKEIINEHGKFAYETAISIASKVANALDCAHKNNIIHRDIKPQNILVTEEGIVKVTDFGIAKSTDSSTIAYTNSVMGSAHYFSPEQAKGSYVDCRTDLYSLGVVLYEMVTGRVPFDGDSPVTVALKHIQEPVIPPKNMNSKIPDSLNALILKAVEKEPIKRYQSAKEIIADLEKVKENPNAVINAPVDSLDDDHTRIMEPVTAEVIKQAALKNKAKAQSKVYDEDEENEDDDDYYDDDEDDDEKLTPKQKKQRVINRVLLGLAFVLIVVVAIASASMFFGNKIGAKEPAKPAVTQVDVPQVVGMTKDDAKKAIENSGLVYVEDGQQNSDKPEGTVIQTTPAFGEKANKDDKVKVVLSAGPATIKVPDLTSKPMSLDEAKKAIVGAGFSVGNISQDNSNTIEKGKVISQTPSANSDAKKDSSIDIVVSIGVKLTKVPDLVSTGSMKVDDAKVLIEAKNLKMEAVEQSTDNYDLKNKDGFIVAQSIAKDSDVPEGTTIKVYYSKYNPKPIDVQKEISGRTRDFVENQWPNRTKVSYTFDDKTQPKDSVVVGVSPAQVNPGDSVTITLKPANNPAQ</sequence>
<evidence type="ECO:0000313" key="14">
    <source>
        <dbReference type="EMBL" id="QAA33259.1"/>
    </source>
</evidence>
<dbReference type="SMART" id="SM00220">
    <property type="entry name" value="S_TKc"/>
    <property type="match status" value="1"/>
</dbReference>
<evidence type="ECO:0000256" key="2">
    <source>
        <dbReference type="ARBA" id="ARBA00022527"/>
    </source>
</evidence>
<dbReference type="GO" id="GO:0005524">
    <property type="term" value="F:ATP binding"/>
    <property type="evidence" value="ECO:0007669"/>
    <property type="project" value="UniProtKB-UniRule"/>
</dbReference>
<feature type="domain" description="Protein kinase" evidence="12">
    <location>
        <begin position="10"/>
        <end position="269"/>
    </location>
</feature>
<name>A0A410DW03_9CLOT</name>
<dbReference type="InterPro" id="IPR008271">
    <property type="entry name" value="Ser/Thr_kinase_AS"/>
</dbReference>
<dbReference type="EC" id="2.7.11.1" evidence="1"/>
<dbReference type="InterPro" id="IPR011009">
    <property type="entry name" value="Kinase-like_dom_sf"/>
</dbReference>
<comment type="catalytic activity">
    <reaction evidence="7">
        <text>L-threonyl-[protein] + ATP = O-phospho-L-threonyl-[protein] + ADP + H(+)</text>
        <dbReference type="Rhea" id="RHEA:46608"/>
        <dbReference type="Rhea" id="RHEA-COMP:11060"/>
        <dbReference type="Rhea" id="RHEA-COMP:11605"/>
        <dbReference type="ChEBI" id="CHEBI:15378"/>
        <dbReference type="ChEBI" id="CHEBI:30013"/>
        <dbReference type="ChEBI" id="CHEBI:30616"/>
        <dbReference type="ChEBI" id="CHEBI:61977"/>
        <dbReference type="ChEBI" id="CHEBI:456216"/>
        <dbReference type="EC" id="2.7.11.1"/>
    </reaction>
</comment>
<dbReference type="SUPFAM" id="SSF54184">
    <property type="entry name" value="Penicillin-binding protein 2x (pbp-2x), c-terminal domain"/>
    <property type="match status" value="1"/>
</dbReference>
<dbReference type="KEGG" id="cmah:C1I91_17305"/>
<evidence type="ECO:0000256" key="5">
    <source>
        <dbReference type="ARBA" id="ARBA00022777"/>
    </source>
</evidence>
<keyword evidence="3" id="KW-0808">Transferase</keyword>
<organism evidence="14 15">
    <name type="scientific">Clostridium manihotivorum</name>
    <dbReference type="NCBI Taxonomy" id="2320868"/>
    <lineage>
        <taxon>Bacteria</taxon>
        <taxon>Bacillati</taxon>
        <taxon>Bacillota</taxon>
        <taxon>Clostridia</taxon>
        <taxon>Eubacteriales</taxon>
        <taxon>Clostridiaceae</taxon>
        <taxon>Clostridium</taxon>
    </lineage>
</organism>
<evidence type="ECO:0000313" key="15">
    <source>
        <dbReference type="Proteomes" id="UP000286268"/>
    </source>
</evidence>
<keyword evidence="4 9" id="KW-0547">Nucleotide-binding</keyword>
<dbReference type="SUPFAM" id="SSF56112">
    <property type="entry name" value="Protein kinase-like (PK-like)"/>
    <property type="match status" value="1"/>
</dbReference>
<dbReference type="Gene3D" id="1.10.510.10">
    <property type="entry name" value="Transferase(Phosphotransferase) domain 1"/>
    <property type="match status" value="1"/>
</dbReference>
<feature type="domain" description="PASTA" evidence="13">
    <location>
        <begin position="453"/>
        <end position="522"/>
    </location>
</feature>
<dbReference type="NCBIfam" id="NF033483">
    <property type="entry name" value="PknB_PASTA_kin"/>
    <property type="match status" value="1"/>
</dbReference>
<evidence type="ECO:0000256" key="4">
    <source>
        <dbReference type="ARBA" id="ARBA00022741"/>
    </source>
</evidence>
<dbReference type="CDD" id="cd06577">
    <property type="entry name" value="PASTA_pknB"/>
    <property type="match status" value="3"/>
</dbReference>
<dbReference type="PANTHER" id="PTHR43289:SF34">
    <property type="entry name" value="SERINE_THREONINE-PROTEIN KINASE YBDM-RELATED"/>
    <property type="match status" value="1"/>
</dbReference>
<comment type="catalytic activity">
    <reaction evidence="8">
        <text>L-seryl-[protein] + ATP = O-phospho-L-seryl-[protein] + ADP + H(+)</text>
        <dbReference type="Rhea" id="RHEA:17989"/>
        <dbReference type="Rhea" id="RHEA-COMP:9863"/>
        <dbReference type="Rhea" id="RHEA-COMP:11604"/>
        <dbReference type="ChEBI" id="CHEBI:15378"/>
        <dbReference type="ChEBI" id="CHEBI:29999"/>
        <dbReference type="ChEBI" id="CHEBI:30616"/>
        <dbReference type="ChEBI" id="CHEBI:83421"/>
        <dbReference type="ChEBI" id="CHEBI:456216"/>
        <dbReference type="EC" id="2.7.11.1"/>
    </reaction>
</comment>
<reference evidence="14 15" key="1">
    <citation type="submission" date="2018-01" db="EMBL/GenBank/DDBJ databases">
        <title>Genome Sequencing and Assembly of Anaerobacter polyendosporus strain CT4.</title>
        <authorList>
            <person name="Tachaapaikoon C."/>
            <person name="Sutheeworapong S."/>
            <person name="Jenjaroenpun P."/>
            <person name="Wongsurawat T."/>
            <person name="Nookeaw I."/>
            <person name="Cheawchanlertfa P."/>
            <person name="Kosugi A."/>
            <person name="Cheevadhanarak S."/>
            <person name="Ratanakhanokchai K."/>
        </authorList>
    </citation>
    <scope>NUCLEOTIDE SEQUENCE [LARGE SCALE GENOMIC DNA]</scope>
    <source>
        <strain evidence="14 15">CT4</strain>
    </source>
</reference>
<evidence type="ECO:0000259" key="13">
    <source>
        <dbReference type="PROSITE" id="PS51178"/>
    </source>
</evidence>
<feature type="binding site" evidence="9">
    <location>
        <position position="39"/>
    </location>
    <ligand>
        <name>ATP</name>
        <dbReference type="ChEBI" id="CHEBI:30616"/>
    </ligand>
</feature>
<dbReference type="InterPro" id="IPR017441">
    <property type="entry name" value="Protein_kinase_ATP_BS"/>
</dbReference>
<keyword evidence="5 14" id="KW-0418">Kinase</keyword>
<keyword evidence="11" id="KW-1133">Transmembrane helix</keyword>
<dbReference type="FunFam" id="1.10.510.10:FF:000021">
    <property type="entry name" value="Serine/threonine protein kinase"/>
    <property type="match status" value="1"/>
</dbReference>
<feature type="domain" description="PASTA" evidence="13">
    <location>
        <begin position="523"/>
        <end position="596"/>
    </location>
</feature>
<dbReference type="GO" id="GO:0004674">
    <property type="term" value="F:protein serine/threonine kinase activity"/>
    <property type="evidence" value="ECO:0007669"/>
    <property type="project" value="UniProtKB-KW"/>
</dbReference>
<accession>A0A410DW03</accession>
<feature type="transmembrane region" description="Helical" evidence="11">
    <location>
        <begin position="352"/>
        <end position="373"/>
    </location>
</feature>
<dbReference type="Proteomes" id="UP000286268">
    <property type="component" value="Chromosome"/>
</dbReference>
<dbReference type="PROSITE" id="PS00107">
    <property type="entry name" value="PROTEIN_KINASE_ATP"/>
    <property type="match status" value="1"/>
</dbReference>
<evidence type="ECO:0000256" key="11">
    <source>
        <dbReference type="SAM" id="Phobius"/>
    </source>
</evidence>
<keyword evidence="11" id="KW-0472">Membrane</keyword>
<feature type="compositionally biased region" description="Polar residues" evidence="10">
    <location>
        <begin position="647"/>
        <end position="657"/>
    </location>
</feature>
<dbReference type="PROSITE" id="PS50011">
    <property type="entry name" value="PROTEIN_KINASE_DOM"/>
    <property type="match status" value="1"/>
</dbReference>
<evidence type="ECO:0000256" key="3">
    <source>
        <dbReference type="ARBA" id="ARBA00022679"/>
    </source>
</evidence>
<dbReference type="RefSeq" id="WP_128213983.1">
    <property type="nucleotide sequence ID" value="NZ_CP025746.1"/>
</dbReference>
<dbReference type="AlphaFoldDB" id="A0A410DW03"/>
<evidence type="ECO:0000256" key="9">
    <source>
        <dbReference type="PROSITE-ProRule" id="PRU10141"/>
    </source>
</evidence>
<dbReference type="EMBL" id="CP025746">
    <property type="protein sequence ID" value="QAA33259.1"/>
    <property type="molecule type" value="Genomic_DNA"/>
</dbReference>
<dbReference type="SMART" id="SM00740">
    <property type="entry name" value="PASTA"/>
    <property type="match status" value="3"/>
</dbReference>
<protein>
    <recommendedName>
        <fullName evidence="1">non-specific serine/threonine protein kinase</fullName>
        <ecNumber evidence="1">2.7.11.1</ecNumber>
    </recommendedName>
</protein>
<evidence type="ECO:0000256" key="8">
    <source>
        <dbReference type="ARBA" id="ARBA00048679"/>
    </source>
</evidence>
<feature type="compositionally biased region" description="Acidic residues" evidence="10">
    <location>
        <begin position="317"/>
        <end position="337"/>
    </location>
</feature>
<evidence type="ECO:0000256" key="6">
    <source>
        <dbReference type="ARBA" id="ARBA00022840"/>
    </source>
</evidence>
<dbReference type="OrthoDB" id="9788659at2"/>
<feature type="region of interest" description="Disordered" evidence="10">
    <location>
        <begin position="311"/>
        <end position="344"/>
    </location>
</feature>
<dbReference type="PROSITE" id="PS51178">
    <property type="entry name" value="PASTA"/>
    <property type="match status" value="3"/>
</dbReference>
<dbReference type="Gene3D" id="3.30.10.20">
    <property type="match status" value="3"/>
</dbReference>
<evidence type="ECO:0000256" key="1">
    <source>
        <dbReference type="ARBA" id="ARBA00012513"/>
    </source>
</evidence>
<dbReference type="Gene3D" id="3.30.200.20">
    <property type="entry name" value="Phosphorylase Kinase, domain 1"/>
    <property type="match status" value="1"/>
</dbReference>
<dbReference type="PROSITE" id="PS00108">
    <property type="entry name" value="PROTEIN_KINASE_ST"/>
    <property type="match status" value="1"/>
</dbReference>
<keyword evidence="11" id="KW-0812">Transmembrane</keyword>
<dbReference type="CDD" id="cd14014">
    <property type="entry name" value="STKc_PknB_like"/>
    <property type="match status" value="1"/>
</dbReference>
<dbReference type="PANTHER" id="PTHR43289">
    <property type="entry name" value="MITOGEN-ACTIVATED PROTEIN KINASE KINASE KINASE 20-RELATED"/>
    <property type="match status" value="1"/>
</dbReference>
<keyword evidence="15" id="KW-1185">Reference proteome</keyword>
<feature type="domain" description="PASTA" evidence="13">
    <location>
        <begin position="386"/>
        <end position="452"/>
    </location>
</feature>
<dbReference type="InterPro" id="IPR005543">
    <property type="entry name" value="PASTA_dom"/>
</dbReference>
<evidence type="ECO:0000256" key="10">
    <source>
        <dbReference type="SAM" id="MobiDB-lite"/>
    </source>
</evidence>
<dbReference type="Pfam" id="PF00069">
    <property type="entry name" value="Pkinase"/>
    <property type="match status" value="1"/>
</dbReference>